<dbReference type="Proteomes" id="UP000494329">
    <property type="component" value="Unassembled WGS sequence"/>
</dbReference>
<dbReference type="EMBL" id="CADIKF010000034">
    <property type="protein sequence ID" value="CAB3763484.1"/>
    <property type="molecule type" value="Genomic_DNA"/>
</dbReference>
<keyword evidence="2" id="KW-1185">Reference proteome</keyword>
<gene>
    <name evidence="1" type="ORF">LMG29739_04122</name>
</gene>
<proteinExistence type="predicted"/>
<sequence>MPNTRIPNVSFEHQYGRDSFTRESSSGIPTSSTSAYLPAGRKTQMALDLRNQVGRENMYTFAEAGMGIRSRPRLIAERVTDPYVNYLKNTGQLADTNTVAILRGMVSRLGKPALAQQLSNPQQYVSHGFDHSERVSEYMDKIANAHPEIEAATASKYKISPHLARFLFHVLAHWHDVGYPDLNSRPKSTHGLASASLFSDNLVDQLGTLIRRENGEADQALLDMRKAIQLHSADVNVEHYPINVKTDRGSLLTQNVDALGKLFDHYSTASRRSHRISAIAVQGRDAAAIEKQITGMLKTRMLPRSIKVTARQDKPEYAGRPASLDTRNEVKVGLRYTEQELTKNPFAIIRLADNLDMTAGRLSPLQRTTAFRTMYWKLGDHGPIARTLFALNRLDGKNTSDVPDILRGLRQAASGSASTDVDSRILSGVAERLAPDAIRDLDALAARRLLIRSTVDSVLDSPVAHSLSEAERSSLREVGYRLNGESILHFGGCEAIETIDVKPEKIVVTVNDPLYRRLNDVKSPDGTGIGEYQIERARQALSSLTINGERPVIEVVGRTAGGA</sequence>
<dbReference type="SUPFAM" id="SSF109604">
    <property type="entry name" value="HD-domain/PDEase-like"/>
    <property type="match status" value="1"/>
</dbReference>
<protein>
    <submittedName>
        <fullName evidence="1">Uncharacterized protein</fullName>
    </submittedName>
</protein>
<accession>A0A6J5ECZ2</accession>
<organism evidence="1 2">
    <name type="scientific">Paraburkholderia solisilvae</name>
    <dbReference type="NCBI Taxonomy" id="624376"/>
    <lineage>
        <taxon>Bacteria</taxon>
        <taxon>Pseudomonadati</taxon>
        <taxon>Pseudomonadota</taxon>
        <taxon>Betaproteobacteria</taxon>
        <taxon>Burkholderiales</taxon>
        <taxon>Burkholderiaceae</taxon>
        <taxon>Paraburkholderia</taxon>
    </lineage>
</organism>
<dbReference type="AlphaFoldDB" id="A0A6J5ECZ2"/>
<name>A0A6J5ECZ2_9BURK</name>
<evidence type="ECO:0000313" key="1">
    <source>
        <dbReference type="EMBL" id="CAB3763484.1"/>
    </source>
</evidence>
<reference evidence="1 2" key="1">
    <citation type="submission" date="2020-04" db="EMBL/GenBank/DDBJ databases">
        <authorList>
            <person name="De Canck E."/>
        </authorList>
    </citation>
    <scope>NUCLEOTIDE SEQUENCE [LARGE SCALE GENOMIC DNA]</scope>
    <source>
        <strain evidence="1 2">LMG 29739</strain>
    </source>
</reference>
<evidence type="ECO:0000313" key="2">
    <source>
        <dbReference type="Proteomes" id="UP000494329"/>
    </source>
</evidence>
<dbReference type="Gene3D" id="1.10.3210.10">
    <property type="entry name" value="Hypothetical protein af1432"/>
    <property type="match status" value="1"/>
</dbReference>
<dbReference type="RefSeq" id="WP_175112952.1">
    <property type="nucleotide sequence ID" value="NZ_CADIKF010000034.1"/>
</dbReference>